<accession>A0ACC3DE82</accession>
<comment type="caution">
    <text evidence="1">The sequence shown here is derived from an EMBL/GenBank/DDBJ whole genome shotgun (WGS) entry which is preliminary data.</text>
</comment>
<gene>
    <name evidence="1" type="ORF">LTS18_002426</name>
</gene>
<dbReference type="Proteomes" id="UP001186974">
    <property type="component" value="Unassembled WGS sequence"/>
</dbReference>
<name>A0ACC3DE82_9PEZI</name>
<dbReference type="EMBL" id="JAWDJW010006225">
    <property type="protein sequence ID" value="KAK3065761.1"/>
    <property type="molecule type" value="Genomic_DNA"/>
</dbReference>
<evidence type="ECO:0000313" key="2">
    <source>
        <dbReference type="Proteomes" id="UP001186974"/>
    </source>
</evidence>
<protein>
    <submittedName>
        <fullName evidence="1">Uncharacterized protein</fullName>
    </submittedName>
</protein>
<evidence type="ECO:0000313" key="1">
    <source>
        <dbReference type="EMBL" id="KAK3065761.1"/>
    </source>
</evidence>
<proteinExistence type="predicted"/>
<sequence>ARPHSVDAGTQYSPDGFPPTAPRSKTQTATTATPITSQQPPKRIKTEDTPQLSLPADIVKTKVRRREEPFAVAKTEGPEPAVEAGGPVPPSRQPNLTHNARVNTAGANVPVENNAAKRARPGSTSEKVMPQKYETCDVKELGVLMANMIMEIIAINDNIELEDGKLTRFHSRFVRFIACTETHANATPAEVEAPPGISVKDYLNRLIVHATLSQPILLSMIFYMDRLCTMYPIFNISSLTVHRFLITAATVASKGLSDSFWTNNT</sequence>
<reference evidence="1" key="1">
    <citation type="submission" date="2024-09" db="EMBL/GenBank/DDBJ databases">
        <title>Black Yeasts Isolated from many extreme environments.</title>
        <authorList>
            <person name="Coleine C."/>
            <person name="Stajich J.E."/>
            <person name="Selbmann L."/>
        </authorList>
    </citation>
    <scope>NUCLEOTIDE SEQUENCE</scope>
    <source>
        <strain evidence="1">CCFEE 5737</strain>
    </source>
</reference>
<feature type="non-terminal residue" evidence="1">
    <location>
        <position position="265"/>
    </location>
</feature>
<organism evidence="1 2">
    <name type="scientific">Coniosporium uncinatum</name>
    <dbReference type="NCBI Taxonomy" id="93489"/>
    <lineage>
        <taxon>Eukaryota</taxon>
        <taxon>Fungi</taxon>
        <taxon>Dikarya</taxon>
        <taxon>Ascomycota</taxon>
        <taxon>Pezizomycotina</taxon>
        <taxon>Dothideomycetes</taxon>
        <taxon>Dothideomycetes incertae sedis</taxon>
        <taxon>Coniosporium</taxon>
    </lineage>
</organism>
<keyword evidence="2" id="KW-1185">Reference proteome</keyword>
<feature type="non-terminal residue" evidence="1">
    <location>
        <position position="1"/>
    </location>
</feature>